<dbReference type="Pfam" id="PF00072">
    <property type="entry name" value="Response_reg"/>
    <property type="match status" value="1"/>
</dbReference>
<feature type="domain" description="Response regulatory" evidence="2">
    <location>
        <begin position="2"/>
        <end position="117"/>
    </location>
</feature>
<organism evidence="3 4">
    <name type="scientific">Caldicellulosiruptor morganii</name>
    <dbReference type="NCBI Taxonomy" id="1387555"/>
    <lineage>
        <taxon>Bacteria</taxon>
        <taxon>Bacillati</taxon>
        <taxon>Bacillota</taxon>
        <taxon>Bacillota incertae sedis</taxon>
        <taxon>Caldicellulosiruptorales</taxon>
        <taxon>Caldicellulosiruptoraceae</taxon>
        <taxon>Caldicellulosiruptor</taxon>
    </lineage>
</organism>
<dbReference type="EMBL" id="CP113865">
    <property type="protein sequence ID" value="WAM33205.1"/>
    <property type="molecule type" value="Genomic_DNA"/>
</dbReference>
<dbReference type="InterPro" id="IPR001789">
    <property type="entry name" value="Sig_transdc_resp-reg_receiver"/>
</dbReference>
<protein>
    <submittedName>
        <fullName evidence="3">Response regulator</fullName>
    </submittedName>
</protein>
<dbReference type="InterPro" id="IPR052048">
    <property type="entry name" value="ST_Response_Regulator"/>
</dbReference>
<dbReference type="Gene3D" id="3.40.50.2300">
    <property type="match status" value="1"/>
</dbReference>
<evidence type="ECO:0000313" key="4">
    <source>
        <dbReference type="Proteomes" id="UP001164909"/>
    </source>
</evidence>
<keyword evidence="1" id="KW-0597">Phosphoprotein</keyword>
<dbReference type="PANTHER" id="PTHR43228">
    <property type="entry name" value="TWO-COMPONENT RESPONSE REGULATOR"/>
    <property type="match status" value="1"/>
</dbReference>
<gene>
    <name evidence="3" type="ORF">OTK00_001685</name>
</gene>
<accession>A0ABY7BK53</accession>
<keyword evidence="4" id="KW-1185">Reference proteome</keyword>
<sequence length="1011" mass="116554">MKILMVDDAVFIRKVLKGILQELGIELVREASNGSEALKILKEFSPDVVTLDITLPDMSGIELLRKIKSINPSADVIMISAINTHDIVKEALREGAAGYITKPFSREKVEEVLKSLERKKKGTIPEEKEEVDLQQQLSQQFDGFGLEQKIETVPVNEQESSSVILNIPRDVFGTQEEIKHEEIEETEHKDVSTSPVEIESSPKYSILTDIKFEQINDEERVNLYFNKKEVNYSIGRMKIRNGIMVTIEDCHKMASIRETYELNSGVIERVKINEVEGNLYISIETNVRKFDIRELDDGLIIIFRKSKGLVVYNKTQRFLMIDNVSPNSVKINKINEKNYVVEIVSSGATFQEGEEIVEDPIIDRYVVSRKGNDYIVNILLKTEASYELIEGRTSLGIRFNEIKILKDIDVFYTPEETLLELITNSSNVSADIEQEQDKNIVYVFLNGFMVSEELLSKEFTFNEEPIESLKVVYDSEKNQACIIIYTPIKKVNFIKQKGKNLISLKPNRAFILFNIFQESVVFQNIKPDELMVEFLAETNELYFKVKNRFVNLIKDPMIDTIEGETVSYIEVNKISEGYEGKIGLKGKCKYRVELSRDKTSTDIYIVPVRKLNKVNSFEYEEKEGKAYLKIKGEGELNFEWNYEKSESILNITFKEASLGKIESRHIDFTDHCIEWILFDEDNYNAYVKVKTSVEDFEIERIDAGLEIEFRLLPVEIVIEEDEDKVSVKVPALKWQEVELNNDIEEQTVNLQIKRKDIYLRPGITYLEKNYVIRKYQIIKEDGYRVAFTANTIVRLNRKDSSSVEFTIEKCPVLQEIKIFQGALRFELILNFNVNNVGLKESFTKDSHLVLNLGEVVLGDGVKLPDNFERGIVRKIEIEMIGEDVVLEIEKVYSKINIIQEGSNLIVRFDVEKCEIIINEEEIVLRNLNVEKVEENIIAENNLIIFYIPKTEAMITSDSIVLNGNILNYFALDNDLSGEVWKLYLALKRGISLNDILKEKDEIYIFVKGESI</sequence>
<feature type="modified residue" description="4-aspartylphosphate" evidence="1">
    <location>
        <position position="52"/>
    </location>
</feature>
<dbReference type="PANTHER" id="PTHR43228:SF1">
    <property type="entry name" value="TWO-COMPONENT RESPONSE REGULATOR ARR22"/>
    <property type="match status" value="1"/>
</dbReference>
<evidence type="ECO:0000259" key="2">
    <source>
        <dbReference type="PROSITE" id="PS50110"/>
    </source>
</evidence>
<proteinExistence type="predicted"/>
<evidence type="ECO:0000313" key="3">
    <source>
        <dbReference type="EMBL" id="WAM33205.1"/>
    </source>
</evidence>
<reference evidence="3" key="1">
    <citation type="submission" date="2022-12" db="EMBL/GenBank/DDBJ databases">
        <authorList>
            <person name="Bing R.G."/>
            <person name="Willard D.J."/>
            <person name="Manesh M.J.H."/>
            <person name="Laemthong T."/>
            <person name="Crosby J.R."/>
            <person name="Kelly R.M."/>
        </authorList>
    </citation>
    <scope>NUCLEOTIDE SEQUENCE</scope>
    <source>
        <strain evidence="3">DSM 8990</strain>
    </source>
</reference>
<dbReference type="SUPFAM" id="SSF52172">
    <property type="entry name" value="CheY-like"/>
    <property type="match status" value="1"/>
</dbReference>
<name>A0ABY7BK53_9FIRM</name>
<dbReference type="RefSeq" id="WP_082054641.1">
    <property type="nucleotide sequence ID" value="NZ_CP113865.1"/>
</dbReference>
<dbReference type="PROSITE" id="PS50110">
    <property type="entry name" value="RESPONSE_REGULATORY"/>
    <property type="match status" value="1"/>
</dbReference>
<evidence type="ECO:0000256" key="1">
    <source>
        <dbReference type="PROSITE-ProRule" id="PRU00169"/>
    </source>
</evidence>
<dbReference type="Proteomes" id="UP001164909">
    <property type="component" value="Chromosome"/>
</dbReference>
<dbReference type="InterPro" id="IPR011006">
    <property type="entry name" value="CheY-like_superfamily"/>
</dbReference>
<dbReference type="SMART" id="SM00448">
    <property type="entry name" value="REC"/>
    <property type="match status" value="1"/>
</dbReference>